<dbReference type="SUPFAM" id="SSF103473">
    <property type="entry name" value="MFS general substrate transporter"/>
    <property type="match status" value="1"/>
</dbReference>
<dbReference type="AlphaFoldDB" id="A0A9W8I482"/>
<feature type="transmembrane region" description="Helical" evidence="7">
    <location>
        <begin position="366"/>
        <end position="390"/>
    </location>
</feature>
<evidence type="ECO:0000256" key="4">
    <source>
        <dbReference type="ARBA" id="ARBA00022692"/>
    </source>
</evidence>
<feature type="transmembrane region" description="Helical" evidence="7">
    <location>
        <begin position="103"/>
        <end position="123"/>
    </location>
</feature>
<comment type="caution">
    <text evidence="9">The sequence shown here is derived from an EMBL/GenBank/DDBJ whole genome shotgun (WGS) entry which is preliminary data.</text>
</comment>
<evidence type="ECO:0000313" key="9">
    <source>
        <dbReference type="EMBL" id="KAJ2845443.1"/>
    </source>
</evidence>
<proteinExistence type="inferred from homology"/>
<dbReference type="CDD" id="cd17325">
    <property type="entry name" value="MFS_MdtG_SLC18_like"/>
    <property type="match status" value="1"/>
</dbReference>
<dbReference type="InterPro" id="IPR050930">
    <property type="entry name" value="MFS_Vesicular_Transporter"/>
</dbReference>
<dbReference type="Proteomes" id="UP001139887">
    <property type="component" value="Unassembled WGS sequence"/>
</dbReference>
<keyword evidence="4 7" id="KW-0812">Transmembrane</keyword>
<feature type="transmembrane region" description="Helical" evidence="7">
    <location>
        <begin position="436"/>
        <end position="457"/>
    </location>
</feature>
<dbReference type="InterPro" id="IPR011701">
    <property type="entry name" value="MFS"/>
</dbReference>
<organism evidence="9 10">
    <name type="scientific">Coemansia brasiliensis</name>
    <dbReference type="NCBI Taxonomy" id="2650707"/>
    <lineage>
        <taxon>Eukaryota</taxon>
        <taxon>Fungi</taxon>
        <taxon>Fungi incertae sedis</taxon>
        <taxon>Zoopagomycota</taxon>
        <taxon>Kickxellomycotina</taxon>
        <taxon>Kickxellomycetes</taxon>
        <taxon>Kickxellales</taxon>
        <taxon>Kickxellaceae</taxon>
        <taxon>Coemansia</taxon>
    </lineage>
</organism>
<protein>
    <recommendedName>
        <fullName evidence="8">Major facilitator superfamily (MFS) profile domain-containing protein</fullName>
    </recommendedName>
</protein>
<dbReference type="InterPro" id="IPR001958">
    <property type="entry name" value="Tet-R_TetA/multi-R_MdtG-like"/>
</dbReference>
<dbReference type="PANTHER" id="PTHR23506">
    <property type="entry name" value="GH10249P"/>
    <property type="match status" value="1"/>
</dbReference>
<dbReference type="GO" id="GO:0016020">
    <property type="term" value="C:membrane"/>
    <property type="evidence" value="ECO:0007669"/>
    <property type="project" value="UniProtKB-SubCell"/>
</dbReference>
<reference evidence="9" key="1">
    <citation type="submission" date="2022-07" db="EMBL/GenBank/DDBJ databases">
        <title>Phylogenomic reconstructions and comparative analyses of Kickxellomycotina fungi.</title>
        <authorList>
            <person name="Reynolds N.K."/>
            <person name="Stajich J.E."/>
            <person name="Barry K."/>
            <person name="Grigoriev I.V."/>
            <person name="Crous P."/>
            <person name="Smith M.E."/>
        </authorList>
    </citation>
    <scope>NUCLEOTIDE SEQUENCE</scope>
    <source>
        <strain evidence="9">NRRL 1566</strain>
    </source>
</reference>
<dbReference type="PANTHER" id="PTHR23506:SF23">
    <property type="entry name" value="GH10249P"/>
    <property type="match status" value="1"/>
</dbReference>
<comment type="similarity">
    <text evidence="2">Belongs to the major facilitator superfamily. Vesicular transporter family.</text>
</comment>
<evidence type="ECO:0000256" key="3">
    <source>
        <dbReference type="ARBA" id="ARBA00022448"/>
    </source>
</evidence>
<feature type="transmembrane region" description="Helical" evidence="7">
    <location>
        <begin position="498"/>
        <end position="521"/>
    </location>
</feature>
<keyword evidence="5 7" id="KW-1133">Transmembrane helix</keyword>
<feature type="transmembrane region" description="Helical" evidence="7">
    <location>
        <begin position="160"/>
        <end position="182"/>
    </location>
</feature>
<comment type="subcellular location">
    <subcellularLocation>
        <location evidence="1">Membrane</location>
        <topology evidence="1">Multi-pass membrane protein</topology>
    </subcellularLocation>
</comment>
<accession>A0A9W8I482</accession>
<feature type="transmembrane region" description="Helical" evidence="7">
    <location>
        <begin position="129"/>
        <end position="148"/>
    </location>
</feature>
<dbReference type="InterPro" id="IPR020846">
    <property type="entry name" value="MFS_dom"/>
</dbReference>
<dbReference type="Pfam" id="PF07690">
    <property type="entry name" value="MFS_1"/>
    <property type="match status" value="1"/>
</dbReference>
<evidence type="ECO:0000259" key="8">
    <source>
        <dbReference type="PROSITE" id="PS50850"/>
    </source>
</evidence>
<feature type="transmembrane region" description="Helical" evidence="7">
    <location>
        <begin position="410"/>
        <end position="430"/>
    </location>
</feature>
<evidence type="ECO:0000256" key="5">
    <source>
        <dbReference type="ARBA" id="ARBA00022989"/>
    </source>
</evidence>
<dbReference type="PROSITE" id="PS50850">
    <property type="entry name" value="MFS"/>
    <property type="match status" value="1"/>
</dbReference>
<feature type="transmembrane region" description="Helical" evidence="7">
    <location>
        <begin position="188"/>
        <end position="208"/>
    </location>
</feature>
<evidence type="ECO:0000256" key="7">
    <source>
        <dbReference type="SAM" id="Phobius"/>
    </source>
</evidence>
<feature type="domain" description="Major facilitator superfamily (MFS) profile" evidence="8">
    <location>
        <begin position="33"/>
        <end position="533"/>
    </location>
</feature>
<gene>
    <name evidence="9" type="ORF">IWW36_004779</name>
</gene>
<feature type="transmembrane region" description="Helical" evidence="7">
    <location>
        <begin position="31"/>
        <end position="51"/>
    </location>
</feature>
<keyword evidence="10" id="KW-1185">Reference proteome</keyword>
<evidence type="ECO:0000256" key="2">
    <source>
        <dbReference type="ARBA" id="ARBA00006829"/>
    </source>
</evidence>
<dbReference type="Gene3D" id="1.20.1250.20">
    <property type="entry name" value="MFS general substrate transporter like domains"/>
    <property type="match status" value="1"/>
</dbReference>
<dbReference type="InterPro" id="IPR036259">
    <property type="entry name" value="MFS_trans_sf"/>
</dbReference>
<evidence type="ECO:0000256" key="6">
    <source>
        <dbReference type="ARBA" id="ARBA00023136"/>
    </source>
</evidence>
<dbReference type="GO" id="GO:0022857">
    <property type="term" value="F:transmembrane transporter activity"/>
    <property type="evidence" value="ECO:0007669"/>
    <property type="project" value="InterPro"/>
</dbReference>
<dbReference type="OrthoDB" id="5086884at2759"/>
<keyword evidence="6 7" id="KW-0472">Membrane</keyword>
<feature type="transmembrane region" description="Helical" evidence="7">
    <location>
        <begin position="71"/>
        <end position="91"/>
    </location>
</feature>
<dbReference type="EMBL" id="JANBUW010000797">
    <property type="protein sequence ID" value="KAJ2845443.1"/>
    <property type="molecule type" value="Genomic_DNA"/>
</dbReference>
<evidence type="ECO:0000256" key="1">
    <source>
        <dbReference type="ARBA" id="ARBA00004141"/>
    </source>
</evidence>
<dbReference type="PRINTS" id="PR01035">
    <property type="entry name" value="TCRTETA"/>
</dbReference>
<name>A0A9W8I482_9FUNG</name>
<feature type="transmembrane region" description="Helical" evidence="7">
    <location>
        <begin position="469"/>
        <end position="492"/>
    </location>
</feature>
<sequence>MPLDNLSADDYGGNKYTRFLRKCNEFRSKPAAVLIVSTMAVFTDTVVYGLIVPFLPDILQEKLGMSSSSNGLLFGCFGIGVLIGAPVSAYISDRWKIRKWPMILGLLGLGATSVLFALSNAYWELIVARLAQGISSGITWAIGLGMIADVYPGESMGQAMGIAFSGFTLGYLGGPVLGGAIYSGGGVHAIAIFVGAIAVLDLVFRLLLVEPKTILSAQFSPDSSFARLEQNEKLLHSSGGEFISGSRRQIASQALRSSPALISSTGGVGKTSSIMEIQEPLEIRPSTADSRMSAPVLLNSSKHTASANSSARNSIDVQGQQAKRRTTMLDLLKEWPILACCLATITITGAAGSFEPTLPIYMKEKYNSSTIVISVVFIAIVIPNVVIAPLAGKYTSDKRVLNKVAPFGRFGFMIGGSVLQAIVIACLGATSSIAGLVVTLVFVGLVGGIAAVPILSTMGEHVERMGGDAYAKVYALFNIAYSVGVIIVPTVLPPIMNAVGFAATMGVVSAVLVFGALILAIQPTIMLIKYGRSAFIGDNARPFL</sequence>
<keyword evidence="3" id="KW-0813">Transport</keyword>
<evidence type="ECO:0000313" key="10">
    <source>
        <dbReference type="Proteomes" id="UP001139887"/>
    </source>
</evidence>